<proteinExistence type="predicted"/>
<name>A0A1M5S5W0_9RHOB</name>
<dbReference type="Gene3D" id="3.40.1090.10">
    <property type="entry name" value="Cytosolic phospholipase A2 catalytic domain"/>
    <property type="match status" value="2"/>
</dbReference>
<evidence type="ECO:0000313" key="6">
    <source>
        <dbReference type="EMBL" id="SHH34017.1"/>
    </source>
</evidence>
<gene>
    <name evidence="6" type="ORF">SAMN05443551_2020</name>
</gene>
<dbReference type="GO" id="GO:0016787">
    <property type="term" value="F:hydrolase activity"/>
    <property type="evidence" value="ECO:0007669"/>
    <property type="project" value="UniProtKB-UniRule"/>
</dbReference>
<evidence type="ECO:0000256" key="2">
    <source>
        <dbReference type="ARBA" id="ARBA00022963"/>
    </source>
</evidence>
<dbReference type="RefSeq" id="WP_072777331.1">
    <property type="nucleotide sequence ID" value="NZ_FQXC01000002.1"/>
</dbReference>
<reference evidence="6 7" key="1">
    <citation type="submission" date="2016-11" db="EMBL/GenBank/DDBJ databases">
        <authorList>
            <person name="Jaros S."/>
            <person name="Januszkiewicz K."/>
            <person name="Wedrychowicz H."/>
        </authorList>
    </citation>
    <scope>NUCLEOTIDE SEQUENCE [LARGE SCALE GENOMIC DNA]</scope>
    <source>
        <strain evidence="6 7">DSM 29431</strain>
    </source>
</reference>
<dbReference type="GO" id="GO:0016042">
    <property type="term" value="P:lipid catabolic process"/>
    <property type="evidence" value="ECO:0007669"/>
    <property type="project" value="UniProtKB-UniRule"/>
</dbReference>
<evidence type="ECO:0000256" key="3">
    <source>
        <dbReference type="ARBA" id="ARBA00023098"/>
    </source>
</evidence>
<dbReference type="OrthoDB" id="9807112at2"/>
<evidence type="ECO:0000256" key="4">
    <source>
        <dbReference type="PROSITE-ProRule" id="PRU01161"/>
    </source>
</evidence>
<dbReference type="InterPro" id="IPR002641">
    <property type="entry name" value="PNPLA_dom"/>
</dbReference>
<feature type="active site" description="Proton acceptor" evidence="4">
    <location>
        <position position="197"/>
    </location>
</feature>
<dbReference type="InterPro" id="IPR016035">
    <property type="entry name" value="Acyl_Trfase/lysoPLipase"/>
</dbReference>
<accession>A0A1M5S5W0</accession>
<dbReference type="PANTHER" id="PTHR14226">
    <property type="entry name" value="NEUROPATHY TARGET ESTERASE/SWISS CHEESE D.MELANOGASTER"/>
    <property type="match status" value="1"/>
</dbReference>
<keyword evidence="1 4" id="KW-0378">Hydrolase</keyword>
<sequence length="346" mass="37874">MQEQPTHDIRLALQGGGSHGALAWGVIDRLLDETRFPIAAISGTSAGAMNAVVVASALATGTRQDAKDALRAFWKDVSLAGRTSPIQRTPMARWLGTWSLDDSPAYHWLDMMSRAVSPYQTTLPNFHPLEGILLRHVDFAALNTPDAPRVYLTATNVRTGLPKVFTQPALTLKTVLASAALPTLFRAVEIEGEPYWDGGYVGNPALFPLVALEKPGDLLIVQTNPFTRDGVPRSARDIANRLNEITFNSALLKELRALTNARAAGQYSSLRLHRVHGDDHLSEFAPSSKLNVEWAYLQHLFDSGHRQAARFLDRHADNIGQRDTYDPGDMLRDIIEGDVPGKTAAA</sequence>
<evidence type="ECO:0000259" key="5">
    <source>
        <dbReference type="PROSITE" id="PS51635"/>
    </source>
</evidence>
<keyword evidence="7" id="KW-1185">Reference proteome</keyword>
<feature type="domain" description="PNPLA" evidence="5">
    <location>
        <begin position="11"/>
        <end position="210"/>
    </location>
</feature>
<dbReference type="SUPFAM" id="SSF52151">
    <property type="entry name" value="FabD/lysophospholipase-like"/>
    <property type="match status" value="1"/>
</dbReference>
<feature type="short sequence motif" description="GXGXXG" evidence="4">
    <location>
        <begin position="15"/>
        <end position="20"/>
    </location>
</feature>
<feature type="short sequence motif" description="GXSXG" evidence="4">
    <location>
        <begin position="43"/>
        <end position="47"/>
    </location>
</feature>
<keyword evidence="3 4" id="KW-0443">Lipid metabolism</keyword>
<dbReference type="AlphaFoldDB" id="A0A1M5S5W0"/>
<dbReference type="STRING" id="996342.SAMN05443551_2020"/>
<feature type="short sequence motif" description="DGA/G" evidence="4">
    <location>
        <begin position="197"/>
        <end position="199"/>
    </location>
</feature>
<dbReference type="PANTHER" id="PTHR14226:SF78">
    <property type="entry name" value="SLR0060 PROTEIN"/>
    <property type="match status" value="1"/>
</dbReference>
<dbReference type="Pfam" id="PF01734">
    <property type="entry name" value="Patatin"/>
    <property type="match status" value="1"/>
</dbReference>
<feature type="active site" description="Nucleophile" evidence="4">
    <location>
        <position position="45"/>
    </location>
</feature>
<dbReference type="PROSITE" id="PS51635">
    <property type="entry name" value="PNPLA"/>
    <property type="match status" value="1"/>
</dbReference>
<dbReference type="EMBL" id="FQXC01000002">
    <property type="protein sequence ID" value="SHH34017.1"/>
    <property type="molecule type" value="Genomic_DNA"/>
</dbReference>
<evidence type="ECO:0000256" key="1">
    <source>
        <dbReference type="ARBA" id="ARBA00022801"/>
    </source>
</evidence>
<evidence type="ECO:0000313" key="7">
    <source>
        <dbReference type="Proteomes" id="UP000184221"/>
    </source>
</evidence>
<protein>
    <submittedName>
        <fullName evidence="6">NTE family protein</fullName>
    </submittedName>
</protein>
<keyword evidence="2 4" id="KW-0442">Lipid degradation</keyword>
<organism evidence="6 7">
    <name type="scientific">Marivita hallyeonensis</name>
    <dbReference type="NCBI Taxonomy" id="996342"/>
    <lineage>
        <taxon>Bacteria</taxon>
        <taxon>Pseudomonadati</taxon>
        <taxon>Pseudomonadota</taxon>
        <taxon>Alphaproteobacteria</taxon>
        <taxon>Rhodobacterales</taxon>
        <taxon>Roseobacteraceae</taxon>
        <taxon>Marivita</taxon>
    </lineage>
</organism>
<dbReference type="InterPro" id="IPR050301">
    <property type="entry name" value="NTE"/>
</dbReference>
<dbReference type="Proteomes" id="UP000184221">
    <property type="component" value="Unassembled WGS sequence"/>
</dbReference>